<gene>
    <name evidence="5" type="ordered locus">Amir_3873</name>
</gene>
<dbReference type="InterPro" id="IPR050090">
    <property type="entry name" value="Tyrosine_recombinase_XerCD"/>
</dbReference>
<evidence type="ECO:0000313" key="6">
    <source>
        <dbReference type="Proteomes" id="UP000002213"/>
    </source>
</evidence>
<comment type="similarity">
    <text evidence="1">Belongs to the 'phage' integrase family.</text>
</comment>
<evidence type="ECO:0000256" key="1">
    <source>
        <dbReference type="ARBA" id="ARBA00008857"/>
    </source>
</evidence>
<dbReference type="Gene3D" id="1.10.443.10">
    <property type="entry name" value="Intergrase catalytic core"/>
    <property type="match status" value="1"/>
</dbReference>
<dbReference type="InterPro" id="IPR013762">
    <property type="entry name" value="Integrase-like_cat_sf"/>
</dbReference>
<organism evidence="5 6">
    <name type="scientific">Actinosynnema mirum (strain ATCC 29888 / DSM 43827 / JCM 3225 / NBRC 14064 / NCIMB 13271 / NRRL B-12336 / IMRU 3971 / 101)</name>
    <dbReference type="NCBI Taxonomy" id="446462"/>
    <lineage>
        <taxon>Bacteria</taxon>
        <taxon>Bacillati</taxon>
        <taxon>Actinomycetota</taxon>
        <taxon>Actinomycetes</taxon>
        <taxon>Pseudonocardiales</taxon>
        <taxon>Pseudonocardiaceae</taxon>
        <taxon>Actinosynnema</taxon>
    </lineage>
</organism>
<accession>C6WEF2</accession>
<dbReference type="HOGENOM" id="CLU_027562_17_5_11"/>
<dbReference type="PANTHER" id="PTHR30349">
    <property type="entry name" value="PHAGE INTEGRASE-RELATED"/>
    <property type="match status" value="1"/>
</dbReference>
<dbReference type="Pfam" id="PF00589">
    <property type="entry name" value="Phage_integrase"/>
    <property type="match status" value="1"/>
</dbReference>
<name>C6WEF2_ACTMD</name>
<dbReference type="InterPro" id="IPR010998">
    <property type="entry name" value="Integrase_recombinase_N"/>
</dbReference>
<evidence type="ECO:0000256" key="2">
    <source>
        <dbReference type="ARBA" id="ARBA00023125"/>
    </source>
</evidence>
<dbReference type="eggNOG" id="COG0582">
    <property type="taxonomic scope" value="Bacteria"/>
</dbReference>
<keyword evidence="6" id="KW-1185">Reference proteome</keyword>
<dbReference type="GO" id="GO:0015074">
    <property type="term" value="P:DNA integration"/>
    <property type="evidence" value="ECO:0007669"/>
    <property type="project" value="UniProtKB-KW"/>
</dbReference>
<dbReference type="Proteomes" id="UP000002213">
    <property type="component" value="Chromosome"/>
</dbReference>
<dbReference type="KEGG" id="ami:Amir_3873"/>
<dbReference type="InterPro" id="IPR011010">
    <property type="entry name" value="DNA_brk_join_enz"/>
</dbReference>
<dbReference type="PANTHER" id="PTHR30349:SF64">
    <property type="entry name" value="PROPHAGE INTEGRASE INTD-RELATED"/>
    <property type="match status" value="1"/>
</dbReference>
<sequence length="439" mass="49707">MVGYSRRRVGASGRVRYTAYYWDVWGCERSAGTFDRVRDADRAWRRAEVDVGSGRFADARSARQSFGWYVRVVWLPAHLVEATTRQTYTHVVERYLLPEFGGMRMDRVLPCHVREFVWRLCARGVSAHVVHRCRAVLSAIFTTALRDQVIAQHPCAGVRGPVAPSKPMRVLEPGELDRLLAVLPGECWRLLVELAVESGVRWGELVELRAGDLDAGSCLLTVARAVEEVEPRFHPTGGRFLVKPYPKEREHRRLLLRRVVVENVLTYVEQADLKTDDLLFPFPDSPPVVVPRAVEAGAIPDGHGTLTRYSRQKCRCGHCRAAYARYRAGRRDRGKDAPRSRRRVDTDGHLPRRWYLRNVWKPALAAAGITRRVRMHDLRHAHASWLVAGGADIQTVRARLGHSSLRATEKYLHTLAESDQAALDAFERVRHGRAGAGED</sequence>
<dbReference type="AlphaFoldDB" id="C6WEF2"/>
<dbReference type="InterPro" id="IPR002104">
    <property type="entry name" value="Integrase_catalytic"/>
</dbReference>
<evidence type="ECO:0000259" key="4">
    <source>
        <dbReference type="PROSITE" id="PS51898"/>
    </source>
</evidence>
<dbReference type="SUPFAM" id="SSF56349">
    <property type="entry name" value="DNA breaking-rejoining enzymes"/>
    <property type="match status" value="2"/>
</dbReference>
<reference evidence="5 6" key="1">
    <citation type="journal article" date="2009" name="Stand. Genomic Sci.">
        <title>Complete genome sequence of Actinosynnema mirum type strain (101).</title>
        <authorList>
            <person name="Land M."/>
            <person name="Lapidus A."/>
            <person name="Mayilraj S."/>
            <person name="Chen F."/>
            <person name="Copeland A."/>
            <person name="Del Rio T.G."/>
            <person name="Nolan M."/>
            <person name="Lucas S."/>
            <person name="Tice H."/>
            <person name="Cheng J.F."/>
            <person name="Chertkov O."/>
            <person name="Bruce D."/>
            <person name="Goodwin L."/>
            <person name="Pitluck S."/>
            <person name="Rohde M."/>
            <person name="Goker M."/>
            <person name="Pati A."/>
            <person name="Ivanova N."/>
            <person name="Mavromatis K."/>
            <person name="Chen A."/>
            <person name="Palaniappan K."/>
            <person name="Hauser L."/>
            <person name="Chang Y.J."/>
            <person name="Jeffries C.C."/>
            <person name="Brettin T."/>
            <person name="Detter J.C."/>
            <person name="Han C."/>
            <person name="Chain P."/>
            <person name="Tindall B.J."/>
            <person name="Bristow J."/>
            <person name="Eisen J.A."/>
            <person name="Markowitz V."/>
            <person name="Hugenholtz P."/>
            <person name="Kyrpides N.C."/>
            <person name="Klenk H.P."/>
        </authorList>
    </citation>
    <scope>NUCLEOTIDE SEQUENCE [LARGE SCALE GENOMIC DNA]</scope>
    <source>
        <strain evidence="6">ATCC 29888 / DSM 43827 / JCM 3225 / NBRC 14064 / NCIMB 13271 / NRRL B-12336 / IMRU 3971 / 101</strain>
    </source>
</reference>
<keyword evidence="3" id="KW-0233">DNA recombination</keyword>
<dbReference type="EMBL" id="CP001630">
    <property type="protein sequence ID" value="ACU37752.1"/>
    <property type="molecule type" value="Genomic_DNA"/>
</dbReference>
<dbReference type="GO" id="GO:0003677">
    <property type="term" value="F:DNA binding"/>
    <property type="evidence" value="ECO:0007669"/>
    <property type="project" value="UniProtKB-KW"/>
</dbReference>
<protein>
    <submittedName>
        <fullName evidence="5">Integrase family protein</fullName>
    </submittedName>
</protein>
<dbReference type="OrthoDB" id="1822491at2"/>
<dbReference type="Gene3D" id="1.10.150.130">
    <property type="match status" value="1"/>
</dbReference>
<evidence type="ECO:0000313" key="5">
    <source>
        <dbReference type="EMBL" id="ACU37752.1"/>
    </source>
</evidence>
<evidence type="ECO:0000256" key="3">
    <source>
        <dbReference type="ARBA" id="ARBA00023172"/>
    </source>
</evidence>
<dbReference type="STRING" id="446462.Amir_3873"/>
<dbReference type="PROSITE" id="PS51898">
    <property type="entry name" value="TYR_RECOMBINASE"/>
    <property type="match status" value="1"/>
</dbReference>
<feature type="domain" description="Tyr recombinase" evidence="4">
    <location>
        <begin position="166"/>
        <end position="424"/>
    </location>
</feature>
<dbReference type="GO" id="GO:0006310">
    <property type="term" value="P:DNA recombination"/>
    <property type="evidence" value="ECO:0007669"/>
    <property type="project" value="UniProtKB-KW"/>
</dbReference>
<keyword evidence="2" id="KW-0238">DNA-binding</keyword>
<proteinExistence type="inferred from homology"/>